<feature type="compositionally biased region" description="Basic and acidic residues" evidence="1">
    <location>
        <begin position="72"/>
        <end position="81"/>
    </location>
</feature>
<evidence type="ECO:0000313" key="3">
    <source>
        <dbReference type="Proteomes" id="UP000799291"/>
    </source>
</evidence>
<accession>A0A6G1IZ20</accession>
<feature type="compositionally biased region" description="Basic and acidic residues" evidence="1">
    <location>
        <begin position="340"/>
        <end position="373"/>
    </location>
</feature>
<reference evidence="2" key="1">
    <citation type="journal article" date="2020" name="Stud. Mycol.">
        <title>101 Dothideomycetes genomes: a test case for predicting lifestyles and emergence of pathogens.</title>
        <authorList>
            <person name="Haridas S."/>
            <person name="Albert R."/>
            <person name="Binder M."/>
            <person name="Bloem J."/>
            <person name="Labutti K."/>
            <person name="Salamov A."/>
            <person name="Andreopoulos B."/>
            <person name="Baker S."/>
            <person name="Barry K."/>
            <person name="Bills G."/>
            <person name="Bluhm B."/>
            <person name="Cannon C."/>
            <person name="Castanera R."/>
            <person name="Culley D."/>
            <person name="Daum C."/>
            <person name="Ezra D."/>
            <person name="Gonzalez J."/>
            <person name="Henrissat B."/>
            <person name="Kuo A."/>
            <person name="Liang C."/>
            <person name="Lipzen A."/>
            <person name="Lutzoni F."/>
            <person name="Magnuson J."/>
            <person name="Mondo S."/>
            <person name="Nolan M."/>
            <person name="Ohm R."/>
            <person name="Pangilinan J."/>
            <person name="Park H.-J."/>
            <person name="Ramirez L."/>
            <person name="Alfaro M."/>
            <person name="Sun H."/>
            <person name="Tritt A."/>
            <person name="Yoshinaga Y."/>
            <person name="Zwiers L.-H."/>
            <person name="Turgeon B."/>
            <person name="Goodwin S."/>
            <person name="Spatafora J."/>
            <person name="Crous P."/>
            <person name="Grigoriev I."/>
        </authorList>
    </citation>
    <scope>NUCLEOTIDE SEQUENCE</scope>
    <source>
        <strain evidence="2">CBS 122367</strain>
    </source>
</reference>
<feature type="compositionally biased region" description="Polar residues" evidence="1">
    <location>
        <begin position="307"/>
        <end position="339"/>
    </location>
</feature>
<feature type="region of interest" description="Disordered" evidence="1">
    <location>
        <begin position="1"/>
        <end position="86"/>
    </location>
</feature>
<feature type="compositionally biased region" description="Polar residues" evidence="1">
    <location>
        <begin position="273"/>
        <end position="283"/>
    </location>
</feature>
<gene>
    <name evidence="2" type="ORF">K458DRAFT_405334</name>
</gene>
<feature type="compositionally biased region" description="Polar residues" evidence="1">
    <location>
        <begin position="1"/>
        <end position="16"/>
    </location>
</feature>
<evidence type="ECO:0000256" key="1">
    <source>
        <dbReference type="SAM" id="MobiDB-lite"/>
    </source>
</evidence>
<feature type="region of interest" description="Disordered" evidence="1">
    <location>
        <begin position="265"/>
        <end position="386"/>
    </location>
</feature>
<dbReference type="EMBL" id="MU005585">
    <property type="protein sequence ID" value="KAF2683213.1"/>
    <property type="molecule type" value="Genomic_DNA"/>
</dbReference>
<name>A0A6G1IZ20_9PLEO</name>
<organism evidence="2 3">
    <name type="scientific">Lentithecium fluviatile CBS 122367</name>
    <dbReference type="NCBI Taxonomy" id="1168545"/>
    <lineage>
        <taxon>Eukaryota</taxon>
        <taxon>Fungi</taxon>
        <taxon>Dikarya</taxon>
        <taxon>Ascomycota</taxon>
        <taxon>Pezizomycotina</taxon>
        <taxon>Dothideomycetes</taxon>
        <taxon>Pleosporomycetidae</taxon>
        <taxon>Pleosporales</taxon>
        <taxon>Massarineae</taxon>
        <taxon>Lentitheciaceae</taxon>
        <taxon>Lentithecium</taxon>
    </lineage>
</organism>
<keyword evidence="3" id="KW-1185">Reference proteome</keyword>
<protein>
    <submittedName>
        <fullName evidence="2">Uncharacterized protein</fullName>
    </submittedName>
</protein>
<evidence type="ECO:0000313" key="2">
    <source>
        <dbReference type="EMBL" id="KAF2683213.1"/>
    </source>
</evidence>
<sequence>MSNASNKATPTANSVGERSGRCPQTLRRTDSAEMAEDTKRERETSRCSTETGKRSEQTARAITTHPPGTPHKIGETGDRPSKSPARGRVATYINTCWACRYDTPEGQQICKVCKRGRKPPQTEPHLRVRNRYPQREPSHMKASTLASIKARSPNKEVAMFVCIDHLKRSKHSSKKMREKTTKLILIDATSRTPTIVLTAAEDCHPTMDSHTWNVLNQVQYSDVDLEIVMTGLRPERKRHEATCRCKGCRRAAPMNAKAKLVMDPTAAPEPDHTASSSTVQNSVAHADGTEQKAQSLRAQFWDREPCASSSLPSGTPNTSSKKPSKPQRSGSSNGTFDSRTSAEVRQLRDKPRQPLVVGDKEQTPTEGPKERRPILKKNTLQSKEAADGWTRNKVSIRQWLGRSKIAWQWVHPRSNEVALGDRVELRTSRLGKFGPS</sequence>
<dbReference type="AlphaFoldDB" id="A0A6G1IZ20"/>
<dbReference type="Proteomes" id="UP000799291">
    <property type="component" value="Unassembled WGS sequence"/>
</dbReference>
<proteinExistence type="predicted"/>
<feature type="compositionally biased region" description="Basic and acidic residues" evidence="1">
    <location>
        <begin position="27"/>
        <end position="57"/>
    </location>
</feature>